<dbReference type="Proteomes" id="UP001165090">
    <property type="component" value="Unassembled WGS sequence"/>
</dbReference>
<evidence type="ECO:0000256" key="1">
    <source>
        <dbReference type="SAM" id="MobiDB-lite"/>
    </source>
</evidence>
<proteinExistence type="predicted"/>
<keyword evidence="3" id="KW-1185">Reference proteome</keyword>
<evidence type="ECO:0000313" key="3">
    <source>
        <dbReference type="Proteomes" id="UP001165090"/>
    </source>
</evidence>
<sequence length="571" mass="59806">MQARSSFQDSFIAHNSADSPLLGIGCEDFGSSSDNDRLKTRHGNALGRSSVPIQSIRPFRSISMDGGRTNVDLSNSGHGLKCSRRAPSSSCYEQLADEIASHGYESRLLPSASPCGDGMPLFCCTEAFPIAYGVDAPQSALPQDVLKINQGSTMPPADIPNPIAGLSKALHGSRSSSRNRTFRLSLAVAPVAASASESSATRNASLDQSSEQGPIGGRETSGLLPPSSSSTSNHPLFDGSSATAAAAIAATGTSAWHLPIRHRLCAAPNANPTFICESKTQSMARATISSHASRFAAGLDLATFPAPLASSEAIRGQVAAAASRLTYPTRLNFDAATSHADGRGGSSGGGSLRECFASRLLPSSSPIRLGRCSSRRTPARMHEVSSRLLPCRMSMSSPYVRVVSFGVGTQPTILRPPRLRPECSFDWGLQLPRWEEISQESSPHSTVQFEERMARMNREAWNPRPFRSVGSPAALLGRWLPAVTACGELGVMTLAAEGGRGPGHVAAKLWVNVPACDPRVSVLPPPSRVGAPLLINKAMPAAAASRPKASASGHIDLAIMDPSAAATAAAT</sequence>
<gene>
    <name evidence="2" type="ORF">VaNZ11_004516</name>
</gene>
<feature type="compositionally biased region" description="Low complexity" evidence="1">
    <location>
        <begin position="220"/>
        <end position="232"/>
    </location>
</feature>
<name>A0ABQ5RWE5_9CHLO</name>
<feature type="region of interest" description="Disordered" evidence="1">
    <location>
        <begin position="197"/>
        <end position="237"/>
    </location>
</feature>
<feature type="region of interest" description="Disordered" evidence="1">
    <location>
        <begin position="152"/>
        <end position="174"/>
    </location>
</feature>
<protein>
    <submittedName>
        <fullName evidence="2">Uncharacterized protein</fullName>
    </submittedName>
</protein>
<evidence type="ECO:0000313" key="2">
    <source>
        <dbReference type="EMBL" id="GLI61953.1"/>
    </source>
</evidence>
<comment type="caution">
    <text evidence="2">The sequence shown here is derived from an EMBL/GenBank/DDBJ whole genome shotgun (WGS) entry which is preliminary data.</text>
</comment>
<accession>A0ABQ5RWE5</accession>
<dbReference type="EMBL" id="BSDZ01000011">
    <property type="protein sequence ID" value="GLI61953.1"/>
    <property type="molecule type" value="Genomic_DNA"/>
</dbReference>
<reference evidence="2 3" key="1">
    <citation type="journal article" date="2023" name="IScience">
        <title>Expanded male sex-determining region conserved during the evolution of homothallism in the green alga Volvox.</title>
        <authorList>
            <person name="Yamamoto K."/>
            <person name="Matsuzaki R."/>
            <person name="Mahakham W."/>
            <person name="Heman W."/>
            <person name="Sekimoto H."/>
            <person name="Kawachi M."/>
            <person name="Minakuchi Y."/>
            <person name="Toyoda A."/>
            <person name="Nozaki H."/>
        </authorList>
    </citation>
    <scope>NUCLEOTIDE SEQUENCE [LARGE SCALE GENOMIC DNA]</scope>
    <source>
        <strain evidence="2 3">NIES-4468</strain>
    </source>
</reference>
<feature type="non-terminal residue" evidence="2">
    <location>
        <position position="571"/>
    </location>
</feature>
<organism evidence="2 3">
    <name type="scientific">Volvox africanus</name>
    <dbReference type="NCBI Taxonomy" id="51714"/>
    <lineage>
        <taxon>Eukaryota</taxon>
        <taxon>Viridiplantae</taxon>
        <taxon>Chlorophyta</taxon>
        <taxon>core chlorophytes</taxon>
        <taxon>Chlorophyceae</taxon>
        <taxon>CS clade</taxon>
        <taxon>Chlamydomonadales</taxon>
        <taxon>Volvocaceae</taxon>
        <taxon>Volvox</taxon>
    </lineage>
</organism>